<dbReference type="GO" id="GO:0009089">
    <property type="term" value="P:lysine biosynthetic process via diaminopimelate"/>
    <property type="evidence" value="ECO:0007669"/>
    <property type="project" value="UniProtKB-UniRule"/>
</dbReference>
<dbReference type="AlphaFoldDB" id="H6L153"/>
<dbReference type="InterPro" id="IPR013785">
    <property type="entry name" value="Aldolase_TIM"/>
</dbReference>
<evidence type="ECO:0000256" key="1">
    <source>
        <dbReference type="ARBA" id="ARBA00003294"/>
    </source>
</evidence>
<dbReference type="SUPFAM" id="SSF51569">
    <property type="entry name" value="Aldolase"/>
    <property type="match status" value="1"/>
</dbReference>
<dbReference type="HAMAP" id="MF_00418">
    <property type="entry name" value="DapA"/>
    <property type="match status" value="1"/>
</dbReference>
<evidence type="ECO:0000256" key="4">
    <source>
        <dbReference type="ARBA" id="ARBA00012086"/>
    </source>
</evidence>
<gene>
    <name evidence="12 16" type="primary">dapA</name>
    <name evidence="16" type="ordered locus">SGRA_3362</name>
</gene>
<evidence type="ECO:0000256" key="14">
    <source>
        <dbReference type="PIRSR" id="PIRSR001365-1"/>
    </source>
</evidence>
<feature type="site" description="Part of a proton relay during catalysis" evidence="12">
    <location>
        <position position="113"/>
    </location>
</feature>
<keyword evidence="8 12" id="KW-0457">Lysine biosynthesis</keyword>
<comment type="catalytic activity">
    <reaction evidence="11 12">
        <text>L-aspartate 4-semialdehyde + pyruvate = (2S,4S)-4-hydroxy-2,3,4,5-tetrahydrodipicolinate + H2O + H(+)</text>
        <dbReference type="Rhea" id="RHEA:34171"/>
        <dbReference type="ChEBI" id="CHEBI:15361"/>
        <dbReference type="ChEBI" id="CHEBI:15377"/>
        <dbReference type="ChEBI" id="CHEBI:15378"/>
        <dbReference type="ChEBI" id="CHEBI:67139"/>
        <dbReference type="ChEBI" id="CHEBI:537519"/>
        <dbReference type="EC" id="4.3.3.7"/>
    </reaction>
</comment>
<dbReference type="PIRSF" id="PIRSF001365">
    <property type="entry name" value="DHDPS"/>
    <property type="match status" value="1"/>
</dbReference>
<feature type="binding site" evidence="12 15">
    <location>
        <position position="51"/>
    </location>
    <ligand>
        <name>pyruvate</name>
        <dbReference type="ChEBI" id="CHEBI:15361"/>
    </ligand>
</feature>
<dbReference type="Pfam" id="PF00701">
    <property type="entry name" value="DHDPS"/>
    <property type="match status" value="1"/>
</dbReference>
<keyword evidence="10 12" id="KW-0704">Schiff base</keyword>
<keyword evidence="17" id="KW-1185">Reference proteome</keyword>
<evidence type="ECO:0000256" key="2">
    <source>
        <dbReference type="ARBA" id="ARBA00005120"/>
    </source>
</evidence>
<dbReference type="eggNOG" id="COG0329">
    <property type="taxonomic scope" value="Bacteria"/>
</dbReference>
<dbReference type="UniPathway" id="UPA00034">
    <property type="reaction ID" value="UER00017"/>
</dbReference>
<evidence type="ECO:0000256" key="8">
    <source>
        <dbReference type="ARBA" id="ARBA00023154"/>
    </source>
</evidence>
<comment type="subunit">
    <text evidence="12">Homotetramer; dimer of dimers.</text>
</comment>
<keyword evidence="5 12" id="KW-0963">Cytoplasm</keyword>
<dbReference type="EC" id="4.3.3.7" evidence="4 12"/>
<evidence type="ECO:0000313" key="16">
    <source>
        <dbReference type="EMBL" id="AFC26089.1"/>
    </source>
</evidence>
<dbReference type="NCBIfam" id="TIGR00674">
    <property type="entry name" value="dapA"/>
    <property type="match status" value="1"/>
</dbReference>
<comment type="pathway">
    <text evidence="2 12">Amino-acid biosynthesis; L-lysine biosynthesis via DAP pathway; (S)-tetrahydrodipicolinate from L-aspartate: step 3/4.</text>
</comment>
<evidence type="ECO:0000256" key="15">
    <source>
        <dbReference type="PIRSR" id="PIRSR001365-2"/>
    </source>
</evidence>
<protein>
    <recommendedName>
        <fullName evidence="4 12">4-hydroxy-tetrahydrodipicolinate synthase</fullName>
        <shortName evidence="12">HTPA synthase</shortName>
        <ecNumber evidence="4 12">4.3.3.7</ecNumber>
    </recommendedName>
</protein>
<dbReference type="PROSITE" id="PS00666">
    <property type="entry name" value="DHDPS_2"/>
    <property type="match status" value="1"/>
</dbReference>
<evidence type="ECO:0000256" key="7">
    <source>
        <dbReference type="ARBA" id="ARBA00022915"/>
    </source>
</evidence>
<dbReference type="Gene3D" id="3.20.20.70">
    <property type="entry name" value="Aldolase class I"/>
    <property type="match status" value="1"/>
</dbReference>
<feature type="active site" description="Proton donor/acceptor" evidence="12 14">
    <location>
        <position position="139"/>
    </location>
</feature>
<dbReference type="Proteomes" id="UP000007519">
    <property type="component" value="Chromosome"/>
</dbReference>
<comment type="caution">
    <text evidence="12">Was originally thought to be a dihydrodipicolinate synthase (DHDPS), catalyzing the condensation of (S)-aspartate-beta-semialdehyde [(S)-ASA] and pyruvate to dihydrodipicolinate (DHDP). However, it was shown in E.coli that the product of the enzymatic reaction is not dihydrodipicolinate but in fact (4S)-4-hydroxy-2,3,4,5-tetrahydro-(2S)-dipicolinic acid (HTPA), and that the consecutive dehydration reaction leading to DHDP is not spontaneous but catalyzed by DapB.</text>
</comment>
<comment type="subcellular location">
    <subcellularLocation>
        <location evidence="12">Cytoplasm</location>
    </subcellularLocation>
</comment>
<dbReference type="STRING" id="984262.SGRA_3362"/>
<dbReference type="PANTHER" id="PTHR12128">
    <property type="entry name" value="DIHYDRODIPICOLINATE SYNTHASE"/>
    <property type="match status" value="1"/>
</dbReference>
<dbReference type="EMBL" id="CP002831">
    <property type="protein sequence ID" value="AFC26089.1"/>
    <property type="molecule type" value="Genomic_DNA"/>
</dbReference>
<evidence type="ECO:0000256" key="6">
    <source>
        <dbReference type="ARBA" id="ARBA00022605"/>
    </source>
</evidence>
<dbReference type="OrthoDB" id="9782828at2"/>
<evidence type="ECO:0000256" key="10">
    <source>
        <dbReference type="ARBA" id="ARBA00023270"/>
    </source>
</evidence>
<dbReference type="InterPro" id="IPR005263">
    <property type="entry name" value="DapA"/>
</dbReference>
<accession>H6L153</accession>
<comment type="similarity">
    <text evidence="3 12 13">Belongs to the DapA family.</text>
</comment>
<dbReference type="PANTHER" id="PTHR12128:SF66">
    <property type="entry name" value="4-HYDROXY-2-OXOGLUTARATE ALDOLASE, MITOCHONDRIAL"/>
    <property type="match status" value="1"/>
</dbReference>
<feature type="binding site" evidence="12 15">
    <location>
        <position position="210"/>
    </location>
    <ligand>
        <name>pyruvate</name>
        <dbReference type="ChEBI" id="CHEBI:15361"/>
    </ligand>
</feature>
<dbReference type="RefSeq" id="WP_015693684.1">
    <property type="nucleotide sequence ID" value="NC_016940.1"/>
</dbReference>
<evidence type="ECO:0000256" key="5">
    <source>
        <dbReference type="ARBA" id="ARBA00022490"/>
    </source>
</evidence>
<evidence type="ECO:0000256" key="9">
    <source>
        <dbReference type="ARBA" id="ARBA00023239"/>
    </source>
</evidence>
<name>H6L153_SAPGL</name>
<evidence type="ECO:0000256" key="12">
    <source>
        <dbReference type="HAMAP-Rule" id="MF_00418"/>
    </source>
</evidence>
<dbReference type="PRINTS" id="PR00146">
    <property type="entry name" value="DHPICSNTHASE"/>
</dbReference>
<dbReference type="HOGENOM" id="CLU_049343_7_1_10"/>
<keyword evidence="9 12" id="KW-0456">Lyase</keyword>
<sequence length="297" mass="32049">MYASLIRQLRGTGVALVTPFKAGQIDYPALQKLIDHCIEGGVEFLVSMGTTGESVTLSKEEKKALLAFTKKAIAGRVPLVLGHGGNNTAALIEELQAIDLEGVDAILSASPAYNKPSQEGIYQHYMEFAANCPLPIILYNVPGRTSSNISAATCIRLAKASKQFIGVKEASGNLGQAMEIIQGAPREFALWSGDDNLTLALIALGGDGVISVVANAYPLRFSEMVRHGLEDEFREARALHYTLSQLVDLLFVEGNPAGIKWVLNAIGIMENELRLPLVPMQNEQYIKALKAEVDALQ</sequence>
<dbReference type="KEGG" id="sgn:SGRA_3362"/>
<dbReference type="InterPro" id="IPR020625">
    <property type="entry name" value="Schiff_base-form_aldolases_AS"/>
</dbReference>
<feature type="active site" description="Schiff-base intermediate with substrate" evidence="12 14">
    <location>
        <position position="168"/>
    </location>
</feature>
<comment type="function">
    <text evidence="1 12">Catalyzes the condensation of (S)-aspartate-beta-semialdehyde [(S)-ASA] and pyruvate to 4-hydroxy-tetrahydrodipicolinate (HTPA).</text>
</comment>
<evidence type="ECO:0000256" key="3">
    <source>
        <dbReference type="ARBA" id="ARBA00007592"/>
    </source>
</evidence>
<dbReference type="CDD" id="cd00950">
    <property type="entry name" value="DHDPS"/>
    <property type="match status" value="1"/>
</dbReference>
<organism evidence="16 17">
    <name type="scientific">Saprospira grandis (strain Lewin)</name>
    <dbReference type="NCBI Taxonomy" id="984262"/>
    <lineage>
        <taxon>Bacteria</taxon>
        <taxon>Pseudomonadati</taxon>
        <taxon>Bacteroidota</taxon>
        <taxon>Saprospiria</taxon>
        <taxon>Saprospirales</taxon>
        <taxon>Saprospiraceae</taxon>
        <taxon>Saprospira</taxon>
    </lineage>
</organism>
<keyword evidence="7 12" id="KW-0220">Diaminopimelate biosynthesis</keyword>
<dbReference type="GO" id="GO:0019877">
    <property type="term" value="P:diaminopimelate biosynthetic process"/>
    <property type="evidence" value="ECO:0007669"/>
    <property type="project" value="UniProtKB-UniRule"/>
</dbReference>
<dbReference type="InterPro" id="IPR002220">
    <property type="entry name" value="DapA-like"/>
</dbReference>
<evidence type="ECO:0000256" key="13">
    <source>
        <dbReference type="PIRNR" id="PIRNR001365"/>
    </source>
</evidence>
<proteinExistence type="inferred from homology"/>
<keyword evidence="6 12" id="KW-0028">Amino-acid biosynthesis</keyword>
<evidence type="ECO:0000313" key="17">
    <source>
        <dbReference type="Proteomes" id="UP000007519"/>
    </source>
</evidence>
<dbReference type="SMART" id="SM01130">
    <property type="entry name" value="DHDPS"/>
    <property type="match status" value="1"/>
</dbReference>
<feature type="site" description="Part of a proton relay during catalysis" evidence="12">
    <location>
        <position position="50"/>
    </location>
</feature>
<reference evidence="16 17" key="1">
    <citation type="journal article" date="2012" name="Stand. Genomic Sci.">
        <title>Complete genome sequencing and analysis of Saprospira grandis str. Lewin, a predatory marine bacterium.</title>
        <authorList>
            <person name="Saw J.H."/>
            <person name="Yuryev A."/>
            <person name="Kanbe M."/>
            <person name="Hou S."/>
            <person name="Young A.G."/>
            <person name="Aizawa S."/>
            <person name="Alam M."/>
        </authorList>
    </citation>
    <scope>NUCLEOTIDE SEQUENCE [LARGE SCALE GENOMIC DNA]</scope>
    <source>
        <strain evidence="16 17">Lewin</strain>
    </source>
</reference>
<evidence type="ECO:0000256" key="11">
    <source>
        <dbReference type="ARBA" id="ARBA00047836"/>
    </source>
</evidence>
<dbReference type="GO" id="GO:0005829">
    <property type="term" value="C:cytosol"/>
    <property type="evidence" value="ECO:0007669"/>
    <property type="project" value="TreeGrafter"/>
</dbReference>
<dbReference type="GO" id="GO:0008840">
    <property type="term" value="F:4-hydroxy-tetrahydrodipicolinate synthase activity"/>
    <property type="evidence" value="ECO:0007669"/>
    <property type="project" value="UniProtKB-UniRule"/>
</dbReference>